<dbReference type="Pfam" id="PF01424">
    <property type="entry name" value="R3H"/>
    <property type="match status" value="1"/>
</dbReference>
<dbReference type="GO" id="GO:0003723">
    <property type="term" value="F:RNA binding"/>
    <property type="evidence" value="ECO:0007669"/>
    <property type="project" value="InterPro"/>
</dbReference>
<evidence type="ECO:0000313" key="2">
    <source>
        <dbReference type="EMBL" id="KKR79727.1"/>
    </source>
</evidence>
<dbReference type="PANTHER" id="PTHR35800:SF1">
    <property type="entry name" value="RNA-BINDING PROTEIN KHPB"/>
    <property type="match status" value="1"/>
</dbReference>
<comment type="caution">
    <text evidence="2">The sequence shown here is derived from an EMBL/GenBank/DDBJ whole genome shotgun (WGS) entry which is preliminary data.</text>
</comment>
<sequence>MLKQFLLLKNKNIKMQKEEIHNLIKGLIGKITEVSGEILVTEEGTSKTTTWFSVETKTPHLFLNRDGEALVALNHLARKLIDHKSDLWKATSPTCGQIMIDINGYQKKKIENIKAIVHMMAERARYFKANIEIDPMSAYERRIVHEFLADVTDLKTESQGVGPSRRVVIKYIGAI</sequence>
<dbReference type="SMART" id="SM00393">
    <property type="entry name" value="R3H"/>
    <property type="match status" value="1"/>
</dbReference>
<dbReference type="Gene3D" id="3.30.1370.50">
    <property type="entry name" value="R3H-like domain"/>
    <property type="match status" value="1"/>
</dbReference>
<dbReference type="CDD" id="cd02644">
    <property type="entry name" value="R3H_jag"/>
    <property type="match status" value="1"/>
</dbReference>
<name>A0A0G0WWG2_9BACT</name>
<dbReference type="SUPFAM" id="SSF82708">
    <property type="entry name" value="R3H domain"/>
    <property type="match status" value="1"/>
</dbReference>
<feature type="domain" description="R3H" evidence="1">
    <location>
        <begin position="107"/>
        <end position="173"/>
    </location>
</feature>
<dbReference type="InterPro" id="IPR015946">
    <property type="entry name" value="KH_dom-like_a/b"/>
</dbReference>
<dbReference type="AlphaFoldDB" id="A0A0G0WWG2"/>
<dbReference type="InterPro" id="IPR001374">
    <property type="entry name" value="R3H_dom"/>
</dbReference>
<dbReference type="InterPro" id="IPR036867">
    <property type="entry name" value="R3H_dom_sf"/>
</dbReference>
<evidence type="ECO:0000259" key="1">
    <source>
        <dbReference type="PROSITE" id="PS51061"/>
    </source>
</evidence>
<reference evidence="2 3" key="1">
    <citation type="journal article" date="2015" name="Nature">
        <title>rRNA introns, odd ribosomes, and small enigmatic genomes across a large radiation of phyla.</title>
        <authorList>
            <person name="Brown C.T."/>
            <person name="Hug L.A."/>
            <person name="Thomas B.C."/>
            <person name="Sharon I."/>
            <person name="Castelle C.J."/>
            <person name="Singh A."/>
            <person name="Wilkins M.J."/>
            <person name="Williams K.H."/>
            <person name="Banfield J.F."/>
        </authorList>
    </citation>
    <scope>NUCLEOTIDE SEQUENCE [LARGE SCALE GENOMIC DNA]</scope>
</reference>
<organism evidence="2 3">
    <name type="scientific">Candidatus Nomurabacteria bacterium GW2011_GWA2_40_9</name>
    <dbReference type="NCBI Taxonomy" id="1618734"/>
    <lineage>
        <taxon>Bacteria</taxon>
        <taxon>Candidatus Nomuraibacteriota</taxon>
    </lineage>
</organism>
<evidence type="ECO:0000313" key="3">
    <source>
        <dbReference type="Proteomes" id="UP000034749"/>
    </source>
</evidence>
<proteinExistence type="predicted"/>
<dbReference type="InterPro" id="IPR039247">
    <property type="entry name" value="KhpB"/>
</dbReference>
<dbReference type="PANTHER" id="PTHR35800">
    <property type="entry name" value="PROTEIN JAG"/>
    <property type="match status" value="1"/>
</dbReference>
<gene>
    <name evidence="2" type="ORF">UU24_C0003G0017</name>
</gene>
<dbReference type="Proteomes" id="UP000034749">
    <property type="component" value="Unassembled WGS sequence"/>
</dbReference>
<dbReference type="Gene3D" id="3.30.300.20">
    <property type="match status" value="1"/>
</dbReference>
<protein>
    <submittedName>
        <fullName evidence="2">Single-stranded nucleic acid binding R3H domain protein</fullName>
    </submittedName>
</protein>
<dbReference type="EMBL" id="LBZW01000003">
    <property type="protein sequence ID" value="KKR79727.1"/>
    <property type="molecule type" value="Genomic_DNA"/>
</dbReference>
<dbReference type="InterPro" id="IPR034079">
    <property type="entry name" value="R3H_KhpB"/>
</dbReference>
<accession>A0A0G0WWG2</accession>
<dbReference type="PROSITE" id="PS51061">
    <property type="entry name" value="R3H"/>
    <property type="match status" value="1"/>
</dbReference>